<dbReference type="AlphaFoldDB" id="J9WAA2"/>
<dbReference type="HOGENOM" id="CLU_2955619_0_0_11"/>
<gene>
    <name evidence="1" type="ORF">MIP_00321</name>
</gene>
<reference evidence="1 2" key="2">
    <citation type="journal article" date="2012" name="Nucleic Acids Res.">
        <title>Massive gene acquisitions in Mycobacterium indicus pranii provide a perspective on mycobacterial evolution.</title>
        <authorList>
            <person name="Saini V."/>
            <person name="Raghuvanshi S."/>
            <person name="Khurana J.P."/>
            <person name="Ahmed N."/>
            <person name="Hasnain S.E."/>
            <person name="Tyagi A.K."/>
            <person name="Tyagi A.K."/>
        </authorList>
    </citation>
    <scope>NUCLEOTIDE SEQUENCE [LARGE SCALE GENOMIC DNA]</scope>
    <source>
        <strain evidence="2">DSM 45239 / MTCC 9506</strain>
    </source>
</reference>
<sequence length="59" mass="6420">MAGGGASTGKFEEFSTKWRTRFSHLHGGSENQTVVPKLGNFVYLGIAPPSCGNRRHDMP</sequence>
<dbReference type="Proteomes" id="UP000007329">
    <property type="component" value="Chromosome"/>
</dbReference>
<reference evidence="1 2" key="1">
    <citation type="journal article" date="2007" name="PLoS ONE">
        <title>Molecular analysis of a leprosy immunotherapeutic bacillus provides insights into Mycobacterium evolution.</title>
        <authorList>
            <person name="Ahmed N."/>
            <person name="Saini V."/>
            <person name="Raghuvanshi S."/>
            <person name="Khurana J.P."/>
            <person name="Tyagi A.K."/>
            <person name="Tyagi A.K."/>
            <person name="Hasnain S.E."/>
        </authorList>
    </citation>
    <scope>NUCLEOTIDE SEQUENCE [LARGE SCALE GENOMIC DNA]</scope>
    <source>
        <strain evidence="1">MTCC 9506</strain>
    </source>
</reference>
<accession>J9WAA2</accession>
<protein>
    <submittedName>
        <fullName evidence="1">Uncharacterized protein</fullName>
    </submittedName>
</protein>
<name>J9WAA2_MYCIP</name>
<evidence type="ECO:0000313" key="1">
    <source>
        <dbReference type="EMBL" id="AFS12221.1"/>
    </source>
</evidence>
<evidence type="ECO:0000313" key="2">
    <source>
        <dbReference type="Proteomes" id="UP000007329"/>
    </source>
</evidence>
<dbReference type="KEGG" id="mid:MIP_00321"/>
<organism evidence="1 2">
    <name type="scientific">Mycobacterium indicus pranii (strain DSM 45239 / MTCC 9506)</name>
    <dbReference type="NCBI Taxonomy" id="1232724"/>
    <lineage>
        <taxon>Bacteria</taxon>
        <taxon>Bacillati</taxon>
        <taxon>Actinomycetota</taxon>
        <taxon>Actinomycetes</taxon>
        <taxon>Mycobacteriales</taxon>
        <taxon>Mycobacteriaceae</taxon>
        <taxon>Mycobacterium</taxon>
        <taxon>Mycobacterium avium complex (MAC)</taxon>
    </lineage>
</organism>
<dbReference type="EMBL" id="CP002275">
    <property type="protein sequence ID" value="AFS12221.1"/>
    <property type="molecule type" value="Genomic_DNA"/>
</dbReference>
<proteinExistence type="predicted"/>